<dbReference type="InterPro" id="IPR036249">
    <property type="entry name" value="Thioredoxin-like_sf"/>
</dbReference>
<gene>
    <name evidence="3" type="ORF">E8Q35_15030</name>
</gene>
<keyword evidence="1" id="KW-0472">Membrane</keyword>
<accession>A0A4S5CJT7</accession>
<evidence type="ECO:0000259" key="2">
    <source>
        <dbReference type="Pfam" id="PF13098"/>
    </source>
</evidence>
<keyword evidence="1" id="KW-0812">Transmembrane</keyword>
<dbReference type="Gene3D" id="3.40.30.10">
    <property type="entry name" value="Glutaredoxin"/>
    <property type="match status" value="1"/>
</dbReference>
<comment type="caution">
    <text evidence="3">The sequence shown here is derived from an EMBL/GenBank/DDBJ whole genome shotgun (WGS) entry which is preliminary data.</text>
</comment>
<feature type="transmembrane region" description="Helical" evidence="1">
    <location>
        <begin position="70"/>
        <end position="94"/>
    </location>
</feature>
<dbReference type="Proteomes" id="UP000309618">
    <property type="component" value="Unassembled WGS sequence"/>
</dbReference>
<name>A0A4S5CJT7_AERVE</name>
<reference evidence="3 4" key="1">
    <citation type="submission" date="2019-04" db="EMBL/GenBank/DDBJ databases">
        <title>Comparative genomics of Aeromonas veronii strains pathogenic to fish.</title>
        <authorList>
            <person name="Cascarano M.C."/>
            <person name="Smyrli M."/>
            <person name="Katharios P."/>
        </authorList>
    </citation>
    <scope>NUCLEOTIDE SEQUENCE [LARGE SCALE GENOMIC DNA]</scope>
    <source>
        <strain evidence="3 4">XU1</strain>
    </source>
</reference>
<keyword evidence="1" id="KW-1133">Transmembrane helix</keyword>
<dbReference type="PANTHER" id="PTHR35272">
    <property type="entry name" value="THIOL:DISULFIDE INTERCHANGE PROTEIN DSBC-RELATED"/>
    <property type="match status" value="1"/>
</dbReference>
<feature type="domain" description="Thioredoxin-like fold" evidence="2">
    <location>
        <begin position="296"/>
        <end position="404"/>
    </location>
</feature>
<dbReference type="Pfam" id="PF13098">
    <property type="entry name" value="Thioredoxin_2"/>
    <property type="match status" value="1"/>
</dbReference>
<protein>
    <recommendedName>
        <fullName evidence="2">Thioredoxin-like fold domain-containing protein</fullName>
    </recommendedName>
</protein>
<dbReference type="InterPro" id="IPR012336">
    <property type="entry name" value="Thioredoxin-like_fold"/>
</dbReference>
<evidence type="ECO:0000256" key="1">
    <source>
        <dbReference type="SAM" id="Phobius"/>
    </source>
</evidence>
<dbReference type="InterPro" id="IPR051470">
    <property type="entry name" value="Thiol:disulfide_interchange"/>
</dbReference>
<dbReference type="SUPFAM" id="SSF52833">
    <property type="entry name" value="Thioredoxin-like"/>
    <property type="match status" value="1"/>
</dbReference>
<dbReference type="EMBL" id="SSUX01000011">
    <property type="protein sequence ID" value="THJ43618.1"/>
    <property type="molecule type" value="Genomic_DNA"/>
</dbReference>
<dbReference type="PANTHER" id="PTHR35272:SF3">
    <property type="entry name" value="THIOL:DISULFIDE INTERCHANGE PROTEIN DSBC"/>
    <property type="match status" value="1"/>
</dbReference>
<proteinExistence type="predicted"/>
<dbReference type="AlphaFoldDB" id="A0A4S5CJT7"/>
<organism evidence="3 4">
    <name type="scientific">Aeromonas veronii</name>
    <dbReference type="NCBI Taxonomy" id="654"/>
    <lineage>
        <taxon>Bacteria</taxon>
        <taxon>Pseudomonadati</taxon>
        <taxon>Pseudomonadota</taxon>
        <taxon>Gammaproteobacteria</taxon>
        <taxon>Aeromonadales</taxon>
        <taxon>Aeromonadaceae</taxon>
        <taxon>Aeromonas</taxon>
    </lineage>
</organism>
<evidence type="ECO:0000313" key="4">
    <source>
        <dbReference type="Proteomes" id="UP000309618"/>
    </source>
</evidence>
<evidence type="ECO:0000313" key="3">
    <source>
        <dbReference type="EMBL" id="THJ43618.1"/>
    </source>
</evidence>
<sequence>MHPTNHCRRLTMQKDNRALAGKPIKTTIIQPIADLVRRTGGGVDIEDALTKALRRHGKLQYLQSRLLTPIGMWSMMAFATSFGVALTLAANAFATGGSLSDQVERGKEKAPILSSQESAGFPVDGATAIKNELLARFAIPASAKITVKQLENTGLYAVTIDNKSFGVDSSGRFIIPLKWMVPMEKGMSMLGIESKNNVGGNLSITTETASSDNKSRPAAVVDESVIPKELILASKPLSENTQPAVAFSPVSNSDKVPVPAISESKTSTADKETLETVATVVEVLSPYGIHYQAKVAKKGALVVLFDAKCPYCLKFYNQIPALQNAGIDVKLVNMPIKSGANDMFQRAFCSKDPLTAIDNEIKGFAEKFDWKKVPNCVETEKFTQVVTKYVKVPGTPYFFIPNEGMGGMGAARTYLNTLGVTLN</sequence>